<evidence type="ECO:0000259" key="2">
    <source>
        <dbReference type="Pfam" id="PF10505"/>
    </source>
</evidence>
<dbReference type="PANTHER" id="PTHR14633:SF3">
    <property type="entry name" value="LITTLE ELONGATION COMPLEX SUBUNIT 2"/>
    <property type="match status" value="1"/>
</dbReference>
<name>A0A195DNL6_9HYME</name>
<dbReference type="PANTHER" id="PTHR14633">
    <property type="entry name" value="LITTLE ELONGATION COMPLEX SUBUNIT 2"/>
    <property type="match status" value="1"/>
</dbReference>
<gene>
    <name evidence="3" type="ORF">ALC57_13673</name>
</gene>
<dbReference type="GO" id="GO:0042796">
    <property type="term" value="P:snRNA transcription by RNA polymerase III"/>
    <property type="evidence" value="ECO:0007669"/>
    <property type="project" value="TreeGrafter"/>
</dbReference>
<feature type="domain" description="Little elongation complex subunit 2 C-terminal" evidence="2">
    <location>
        <begin position="432"/>
        <end position="644"/>
    </location>
</feature>
<organism evidence="3 4">
    <name type="scientific">Trachymyrmex cornetzi</name>
    <dbReference type="NCBI Taxonomy" id="471704"/>
    <lineage>
        <taxon>Eukaryota</taxon>
        <taxon>Metazoa</taxon>
        <taxon>Ecdysozoa</taxon>
        <taxon>Arthropoda</taxon>
        <taxon>Hexapoda</taxon>
        <taxon>Insecta</taxon>
        <taxon>Pterygota</taxon>
        <taxon>Neoptera</taxon>
        <taxon>Endopterygota</taxon>
        <taxon>Hymenoptera</taxon>
        <taxon>Apocrita</taxon>
        <taxon>Aculeata</taxon>
        <taxon>Formicoidea</taxon>
        <taxon>Formicidae</taxon>
        <taxon>Myrmicinae</taxon>
        <taxon>Trachymyrmex</taxon>
    </lineage>
</organism>
<feature type="compositionally biased region" description="Basic and acidic residues" evidence="1">
    <location>
        <begin position="379"/>
        <end position="391"/>
    </location>
</feature>
<dbReference type="Pfam" id="PF10505">
    <property type="entry name" value="NARG2_C"/>
    <property type="match status" value="1"/>
</dbReference>
<feature type="region of interest" description="Disordered" evidence="1">
    <location>
        <begin position="653"/>
        <end position="676"/>
    </location>
</feature>
<feature type="region of interest" description="Disordered" evidence="1">
    <location>
        <begin position="379"/>
        <end position="399"/>
    </location>
</feature>
<dbReference type="GO" id="GO:0008023">
    <property type="term" value="C:transcription elongation factor complex"/>
    <property type="evidence" value="ECO:0007669"/>
    <property type="project" value="InterPro"/>
</dbReference>
<dbReference type="AlphaFoldDB" id="A0A195DNL6"/>
<accession>A0A195DNL6</accession>
<sequence>MLYLIVISLLYCRHPPLEDLIDNVFIRDERMERESAMYKILTGNFTDPLEDIDNEYANVDLELVKKYLSEDGEVLTDLEDDNQLEVNQQETKNEGNSCMQEQERSYVPGIRKFSFGLPRKSSLDKAQQTMCLRVLLRLSDNEKKSMSDEERKEFEQYMALQKIISEEQKDFLDFAKSQWDDAFHWKIKCYKFVIAKWNTKMQRFKKLPRYYVESISIPLSVQRTNLKNQDIKVKISSCLQQESFLKVILPKLDQQHILFMKDASLLAKYPPCIEPDKVTQHFRLPVSEDTYCENLAMEAGADIVISSSGLKCLLSNIDSDHSDSWLVPVVVKSHCGKNIVYIDKRLPATIATVPQTNSWIYKYILRYYFVKSESSKKTKHTTEDKLEKATNHSDSNSNDNNLSNYDLKIFDEDLYSSDTDDLASDKTDSKINKKNVSYNLFEIGQTDLPEHERIKHGVKVYQMLVRTKTDGVEMLSDDKCQPLMLSPKMEHQLAFGAEAVTLEEGLHQWASLKFRPNTSLARVRIETSTAEIIQIERHTTVSLSNEIKRLYNVKVEDSLNILYNIIEGLSSLTPGQYIMRHVPQNGPFAYIYENTIEHRKNAFDLHLACQTEFQVTPKTPWPPIDNMMSTPSLRCFQRMPAMFFPILYQKQFKPKAGSGRPRGRPRKNANGINNQG</sequence>
<protein>
    <submittedName>
        <fullName evidence="3">NMDA receptor-regulated protein 2</fullName>
    </submittedName>
</protein>
<evidence type="ECO:0000313" key="4">
    <source>
        <dbReference type="Proteomes" id="UP000078492"/>
    </source>
</evidence>
<dbReference type="STRING" id="471704.A0A195DNL6"/>
<keyword evidence="3" id="KW-0675">Receptor</keyword>
<dbReference type="EMBL" id="KQ980724">
    <property type="protein sequence ID" value="KYN14089.1"/>
    <property type="molecule type" value="Genomic_DNA"/>
</dbReference>
<reference evidence="3 4" key="1">
    <citation type="submission" date="2015-09" db="EMBL/GenBank/DDBJ databases">
        <title>Trachymyrmex cornetzi WGS genome.</title>
        <authorList>
            <person name="Nygaard S."/>
            <person name="Hu H."/>
            <person name="Boomsma J."/>
            <person name="Zhang G."/>
        </authorList>
    </citation>
    <scope>NUCLEOTIDE SEQUENCE [LARGE SCALE GENOMIC DNA]</scope>
    <source>
        <strain evidence="3">Tcor2-1</strain>
        <tissue evidence="3">Whole body</tissue>
    </source>
</reference>
<dbReference type="Proteomes" id="UP000078492">
    <property type="component" value="Unassembled WGS sequence"/>
</dbReference>
<dbReference type="InterPro" id="IPR019535">
    <property type="entry name" value="ICE2_C"/>
</dbReference>
<dbReference type="GO" id="GO:0042795">
    <property type="term" value="P:snRNA transcription by RNA polymerase II"/>
    <property type="evidence" value="ECO:0007669"/>
    <property type="project" value="TreeGrafter"/>
</dbReference>
<evidence type="ECO:0000256" key="1">
    <source>
        <dbReference type="SAM" id="MobiDB-lite"/>
    </source>
</evidence>
<evidence type="ECO:0000313" key="3">
    <source>
        <dbReference type="EMBL" id="KYN14089.1"/>
    </source>
</evidence>
<proteinExistence type="predicted"/>
<dbReference type="GO" id="GO:0045945">
    <property type="term" value="P:positive regulation of transcription by RNA polymerase III"/>
    <property type="evidence" value="ECO:0007669"/>
    <property type="project" value="TreeGrafter"/>
</dbReference>
<keyword evidence="4" id="KW-1185">Reference proteome</keyword>